<dbReference type="InterPro" id="IPR024414">
    <property type="entry name" value="Uncharacterised_PrgI"/>
</dbReference>
<comment type="caution">
    <text evidence="2">The sequence shown here is derived from an EMBL/GenBank/DDBJ whole genome shotgun (WGS) entry which is preliminary data.</text>
</comment>
<dbReference type="AlphaFoldDB" id="A0A6L5X0S7"/>
<keyword evidence="1" id="KW-0472">Membrane</keyword>
<keyword evidence="3" id="KW-1185">Reference proteome</keyword>
<name>A0A6L5X0S7_9FIRM</name>
<keyword evidence="1" id="KW-0812">Transmembrane</keyword>
<keyword evidence="1" id="KW-1133">Transmembrane helix</keyword>
<sequence length="148" mass="17185">MMVPVNPNLDAYKDDFFKGLTMKQTLYAVSAVTVSGLMMSFFLLYLKMNASLAMYLTLPVAFPIIAAGFIRIHGISFGEYLRRRQKVEEQPVFYFQPEMLLWLNTGTPPSDTELEVKKDIPKKLYLETEMTICELESRQKTEDRRKVR</sequence>
<organism evidence="2 3">
    <name type="scientific">Porcincola intestinalis</name>
    <dbReference type="NCBI Taxonomy" id="2606632"/>
    <lineage>
        <taxon>Bacteria</taxon>
        <taxon>Bacillati</taxon>
        <taxon>Bacillota</taxon>
        <taxon>Clostridia</taxon>
        <taxon>Lachnospirales</taxon>
        <taxon>Lachnospiraceae</taxon>
        <taxon>Porcincola</taxon>
    </lineage>
</organism>
<gene>
    <name evidence="2" type="ORF">FYJ35_02230</name>
</gene>
<dbReference type="Pfam" id="PF12666">
    <property type="entry name" value="PrgI"/>
    <property type="match status" value="1"/>
</dbReference>
<feature type="transmembrane region" description="Helical" evidence="1">
    <location>
        <begin position="52"/>
        <end position="74"/>
    </location>
</feature>
<dbReference type="RefSeq" id="WP_154522566.1">
    <property type="nucleotide sequence ID" value="NZ_VULZ01000002.1"/>
</dbReference>
<evidence type="ECO:0000313" key="2">
    <source>
        <dbReference type="EMBL" id="MSS13870.1"/>
    </source>
</evidence>
<dbReference type="Proteomes" id="UP000481852">
    <property type="component" value="Unassembled WGS sequence"/>
</dbReference>
<proteinExistence type="predicted"/>
<feature type="transmembrane region" description="Helical" evidence="1">
    <location>
        <begin position="26"/>
        <end position="46"/>
    </location>
</feature>
<evidence type="ECO:0000256" key="1">
    <source>
        <dbReference type="SAM" id="Phobius"/>
    </source>
</evidence>
<reference evidence="2 3" key="1">
    <citation type="submission" date="2019-08" db="EMBL/GenBank/DDBJ databases">
        <title>In-depth cultivation of the pig gut microbiome towards novel bacterial diversity and tailored functional studies.</title>
        <authorList>
            <person name="Wylensek D."/>
            <person name="Hitch T.C.A."/>
            <person name="Clavel T."/>
        </authorList>
    </citation>
    <scope>NUCLEOTIDE SEQUENCE [LARGE SCALE GENOMIC DNA]</scope>
    <source>
        <strain evidence="2 3">Oil+RF-744-WCA-WT-11</strain>
    </source>
</reference>
<dbReference type="EMBL" id="VULZ01000002">
    <property type="protein sequence ID" value="MSS13870.1"/>
    <property type="molecule type" value="Genomic_DNA"/>
</dbReference>
<evidence type="ECO:0000313" key="3">
    <source>
        <dbReference type="Proteomes" id="UP000481852"/>
    </source>
</evidence>
<accession>A0A6L5X0S7</accession>
<protein>
    <submittedName>
        <fullName evidence="2">PrgI family protein</fullName>
    </submittedName>
</protein>